<dbReference type="InterPro" id="IPR043502">
    <property type="entry name" value="DNA/RNA_pol_sf"/>
</dbReference>
<organism evidence="9 10">
    <name type="scientific">Pisum sativum</name>
    <name type="common">Garden pea</name>
    <name type="synonym">Lathyrus oleraceus</name>
    <dbReference type="NCBI Taxonomy" id="3888"/>
    <lineage>
        <taxon>Eukaryota</taxon>
        <taxon>Viridiplantae</taxon>
        <taxon>Streptophyta</taxon>
        <taxon>Embryophyta</taxon>
        <taxon>Tracheophyta</taxon>
        <taxon>Spermatophyta</taxon>
        <taxon>Magnoliopsida</taxon>
        <taxon>eudicotyledons</taxon>
        <taxon>Gunneridae</taxon>
        <taxon>Pentapetalae</taxon>
        <taxon>rosids</taxon>
        <taxon>fabids</taxon>
        <taxon>Fabales</taxon>
        <taxon>Fabaceae</taxon>
        <taxon>Papilionoideae</taxon>
        <taxon>50 kb inversion clade</taxon>
        <taxon>NPAAA clade</taxon>
        <taxon>Hologalegina</taxon>
        <taxon>IRL clade</taxon>
        <taxon>Fabeae</taxon>
        <taxon>Lathyrus</taxon>
    </lineage>
</organism>
<name>A0A9D4WDB7_PEA</name>
<dbReference type="GO" id="GO:0004519">
    <property type="term" value="F:endonuclease activity"/>
    <property type="evidence" value="ECO:0007669"/>
    <property type="project" value="UniProtKB-KW"/>
</dbReference>
<dbReference type="PANTHER" id="PTHR37984:SF5">
    <property type="entry name" value="PROTEIN NYNRIN-LIKE"/>
    <property type="match status" value="1"/>
</dbReference>
<keyword evidence="1" id="KW-0808">Transferase</keyword>
<evidence type="ECO:0000313" key="10">
    <source>
        <dbReference type="Proteomes" id="UP001058974"/>
    </source>
</evidence>
<evidence type="ECO:0000256" key="2">
    <source>
        <dbReference type="ARBA" id="ARBA00022695"/>
    </source>
</evidence>
<keyword evidence="2" id="KW-0548">Nucleotidyltransferase</keyword>
<dbReference type="Proteomes" id="UP001058974">
    <property type="component" value="Chromosome 6"/>
</dbReference>
<dbReference type="AlphaFoldDB" id="A0A9D4WDB7"/>
<dbReference type="GO" id="GO:0015074">
    <property type="term" value="P:DNA integration"/>
    <property type="evidence" value="ECO:0007669"/>
    <property type="project" value="InterPro"/>
</dbReference>
<dbReference type="PROSITE" id="PS50994">
    <property type="entry name" value="INTEGRASE"/>
    <property type="match status" value="1"/>
</dbReference>
<dbReference type="SUPFAM" id="SSF53098">
    <property type="entry name" value="Ribonuclease H-like"/>
    <property type="match status" value="1"/>
</dbReference>
<evidence type="ECO:0000256" key="4">
    <source>
        <dbReference type="ARBA" id="ARBA00022759"/>
    </source>
</evidence>
<dbReference type="Gene3D" id="3.10.10.10">
    <property type="entry name" value="HIV Type 1 Reverse Transcriptase, subunit A, domain 1"/>
    <property type="match status" value="1"/>
</dbReference>
<dbReference type="GO" id="GO:0003676">
    <property type="term" value="F:nucleic acid binding"/>
    <property type="evidence" value="ECO:0007669"/>
    <property type="project" value="InterPro"/>
</dbReference>
<comment type="caution">
    <text evidence="9">The sequence shown here is derived from an EMBL/GenBank/DDBJ whole genome shotgun (WGS) entry which is preliminary data.</text>
</comment>
<accession>A0A9D4WDB7</accession>
<keyword evidence="4" id="KW-0255">Endonuclease</keyword>
<evidence type="ECO:0000256" key="5">
    <source>
        <dbReference type="ARBA" id="ARBA00022801"/>
    </source>
</evidence>
<dbReference type="Pfam" id="PF17917">
    <property type="entry name" value="RT_RNaseH"/>
    <property type="match status" value="1"/>
</dbReference>
<feature type="domain" description="Integrase catalytic" evidence="8">
    <location>
        <begin position="272"/>
        <end position="455"/>
    </location>
</feature>
<dbReference type="InterPro" id="IPR001584">
    <property type="entry name" value="Integrase_cat-core"/>
</dbReference>
<dbReference type="InterPro" id="IPR050951">
    <property type="entry name" value="Retrovirus_Pol_polyprotein"/>
</dbReference>
<dbReference type="Gene3D" id="3.30.420.10">
    <property type="entry name" value="Ribonuclease H-like superfamily/Ribonuclease H"/>
    <property type="match status" value="1"/>
</dbReference>
<keyword evidence="6" id="KW-0695">RNA-directed DNA polymerase</keyword>
<dbReference type="InterPro" id="IPR012337">
    <property type="entry name" value="RNaseH-like_sf"/>
</dbReference>
<keyword evidence="7" id="KW-0175">Coiled coil</keyword>
<sequence>MYIGSYKLKPNLQLFELGGIDVVLGVEWLKTLGDTIINWKQHTMSFWEQGKWITLGNKEGCKKPLIALQSILEKPRSKKDGEVWRIEGVEPKVVCEFVRSESPNPELEWVSGEYANVFQTTCESVLSEHQHRELEEVLGKYAHIFQTPSSLPPRRKKEHAINLIDGHGAVNVRPYRYPHHHKNEIERQVKEMLAAGIIRHSTGIGAILMQDKKPVAYFSKALGIRNLSKSAYEKELMAVVLAIQHWRPYLLGRKFVVSTDQRSLKQLMQQKIVTAEQQNWAAKLMGYDFEIIYKQGKLNKGVDALSRVHEGCELNTMNSMVTWAQGEQIKAEVQEDEKLQRIIAEIQQDPSSWLGYSYRQGVLFYEDRDPIFMSNFWREIFKLQGTKLKMSTAYHPESDGQTEVVNRCLETYLRCFIADQPRTWVTWIHWAEYWYNTTFHASTGKTPFEVVYGRLPPRLTRWVQGETRVASVQWDLMDRDEALKQLKIQLVKAQERMKSQADKKRSDRSFMCGEWVFVKLRAHR</sequence>
<evidence type="ECO:0000256" key="1">
    <source>
        <dbReference type="ARBA" id="ARBA00022679"/>
    </source>
</evidence>
<dbReference type="GO" id="GO:0016787">
    <property type="term" value="F:hydrolase activity"/>
    <property type="evidence" value="ECO:0007669"/>
    <property type="project" value="UniProtKB-KW"/>
</dbReference>
<dbReference type="EMBL" id="JAMSHJ010000006">
    <property type="protein sequence ID" value="KAI5398536.1"/>
    <property type="molecule type" value="Genomic_DNA"/>
</dbReference>
<proteinExistence type="predicted"/>
<keyword evidence="5" id="KW-0378">Hydrolase</keyword>
<dbReference type="GO" id="GO:0003964">
    <property type="term" value="F:RNA-directed DNA polymerase activity"/>
    <property type="evidence" value="ECO:0007669"/>
    <property type="project" value="UniProtKB-KW"/>
</dbReference>
<dbReference type="InterPro" id="IPR036397">
    <property type="entry name" value="RNaseH_sf"/>
</dbReference>
<evidence type="ECO:0000256" key="7">
    <source>
        <dbReference type="SAM" id="Coils"/>
    </source>
</evidence>
<evidence type="ECO:0000259" key="8">
    <source>
        <dbReference type="PROSITE" id="PS50994"/>
    </source>
</evidence>
<evidence type="ECO:0000256" key="6">
    <source>
        <dbReference type="ARBA" id="ARBA00022918"/>
    </source>
</evidence>
<keyword evidence="10" id="KW-1185">Reference proteome</keyword>
<feature type="coiled-coil region" evidence="7">
    <location>
        <begin position="476"/>
        <end position="503"/>
    </location>
</feature>
<dbReference type="InterPro" id="IPR041373">
    <property type="entry name" value="RT_RNaseH"/>
</dbReference>
<protein>
    <recommendedName>
        <fullName evidence="8">Integrase catalytic domain-containing protein</fullName>
    </recommendedName>
</protein>
<evidence type="ECO:0000313" key="9">
    <source>
        <dbReference type="EMBL" id="KAI5398536.1"/>
    </source>
</evidence>
<reference evidence="9 10" key="1">
    <citation type="journal article" date="2022" name="Nat. Genet.">
        <title>Improved pea reference genome and pan-genome highlight genomic features and evolutionary characteristics.</title>
        <authorList>
            <person name="Yang T."/>
            <person name="Liu R."/>
            <person name="Luo Y."/>
            <person name="Hu S."/>
            <person name="Wang D."/>
            <person name="Wang C."/>
            <person name="Pandey M.K."/>
            <person name="Ge S."/>
            <person name="Xu Q."/>
            <person name="Li N."/>
            <person name="Li G."/>
            <person name="Huang Y."/>
            <person name="Saxena R.K."/>
            <person name="Ji Y."/>
            <person name="Li M."/>
            <person name="Yan X."/>
            <person name="He Y."/>
            <person name="Liu Y."/>
            <person name="Wang X."/>
            <person name="Xiang C."/>
            <person name="Varshney R.K."/>
            <person name="Ding H."/>
            <person name="Gao S."/>
            <person name="Zong X."/>
        </authorList>
    </citation>
    <scope>NUCLEOTIDE SEQUENCE [LARGE SCALE GENOMIC DNA]</scope>
    <source>
        <strain evidence="9 10">cv. Zhongwan 6</strain>
    </source>
</reference>
<dbReference type="SUPFAM" id="SSF56672">
    <property type="entry name" value="DNA/RNA polymerases"/>
    <property type="match status" value="2"/>
</dbReference>
<dbReference type="Gramene" id="Psat06G0406000-T1">
    <property type="protein sequence ID" value="KAI5398536.1"/>
    <property type="gene ID" value="KIW84_064060"/>
</dbReference>
<dbReference type="PANTHER" id="PTHR37984">
    <property type="entry name" value="PROTEIN CBG26694"/>
    <property type="match status" value="1"/>
</dbReference>
<dbReference type="CDD" id="cd09274">
    <property type="entry name" value="RNase_HI_RT_Ty3"/>
    <property type="match status" value="1"/>
</dbReference>
<evidence type="ECO:0000256" key="3">
    <source>
        <dbReference type="ARBA" id="ARBA00022722"/>
    </source>
</evidence>
<gene>
    <name evidence="9" type="ORF">KIW84_064060</name>
</gene>
<keyword evidence="3" id="KW-0540">Nuclease</keyword>